<evidence type="ECO:0000256" key="9">
    <source>
        <dbReference type="SAM" id="Phobius"/>
    </source>
</evidence>
<organism evidence="11 12">
    <name type="scientific">Cinara cedri</name>
    <dbReference type="NCBI Taxonomy" id="506608"/>
    <lineage>
        <taxon>Eukaryota</taxon>
        <taxon>Metazoa</taxon>
        <taxon>Ecdysozoa</taxon>
        <taxon>Arthropoda</taxon>
        <taxon>Hexapoda</taxon>
        <taxon>Insecta</taxon>
        <taxon>Pterygota</taxon>
        <taxon>Neoptera</taxon>
        <taxon>Paraneoptera</taxon>
        <taxon>Hemiptera</taxon>
        <taxon>Sternorrhyncha</taxon>
        <taxon>Aphidomorpha</taxon>
        <taxon>Aphidoidea</taxon>
        <taxon>Aphididae</taxon>
        <taxon>Lachninae</taxon>
        <taxon>Cinara</taxon>
    </lineage>
</organism>
<dbReference type="Gene3D" id="1.10.287.70">
    <property type="match status" value="1"/>
</dbReference>
<feature type="transmembrane region" description="Helical" evidence="9">
    <location>
        <begin position="358"/>
        <end position="381"/>
    </location>
</feature>
<dbReference type="GO" id="GO:0050906">
    <property type="term" value="P:detection of stimulus involved in sensory perception"/>
    <property type="evidence" value="ECO:0007669"/>
    <property type="project" value="UniProtKB-ARBA"/>
</dbReference>
<keyword evidence="6 9" id="KW-0472">Membrane</keyword>
<evidence type="ECO:0000313" key="12">
    <source>
        <dbReference type="Proteomes" id="UP000325440"/>
    </source>
</evidence>
<feature type="domain" description="Ionotropic glutamate receptor C-terminal" evidence="10">
    <location>
        <begin position="295"/>
        <end position="527"/>
    </location>
</feature>
<dbReference type="Pfam" id="PF00060">
    <property type="entry name" value="Lig_chan"/>
    <property type="match status" value="1"/>
</dbReference>
<dbReference type="OrthoDB" id="9997229at2759"/>
<keyword evidence="7 11" id="KW-0675">Receptor</keyword>
<dbReference type="Proteomes" id="UP000325440">
    <property type="component" value="Unassembled WGS sequence"/>
</dbReference>
<evidence type="ECO:0000256" key="8">
    <source>
        <dbReference type="ARBA" id="ARBA00023180"/>
    </source>
</evidence>
<dbReference type="EMBL" id="CABPRJ010000504">
    <property type="protein sequence ID" value="VVC30077.1"/>
    <property type="molecule type" value="Genomic_DNA"/>
</dbReference>
<dbReference type="AlphaFoldDB" id="A0A5E4MI20"/>
<feature type="transmembrane region" description="Helical" evidence="9">
    <location>
        <begin position="287"/>
        <end position="313"/>
    </location>
</feature>
<dbReference type="PANTHER" id="PTHR42643">
    <property type="entry name" value="IONOTROPIC RECEPTOR 20A-RELATED"/>
    <property type="match status" value="1"/>
</dbReference>
<dbReference type="Gene3D" id="3.40.190.10">
    <property type="entry name" value="Periplasmic binding protein-like II"/>
    <property type="match status" value="1"/>
</dbReference>
<reference evidence="11 12" key="1">
    <citation type="submission" date="2019-08" db="EMBL/GenBank/DDBJ databases">
        <authorList>
            <person name="Alioto T."/>
            <person name="Alioto T."/>
            <person name="Gomez Garrido J."/>
        </authorList>
    </citation>
    <scope>NUCLEOTIDE SEQUENCE [LARGE SCALE GENOMIC DNA]</scope>
</reference>
<dbReference type="GO" id="GO:0005886">
    <property type="term" value="C:plasma membrane"/>
    <property type="evidence" value="ECO:0007669"/>
    <property type="project" value="UniProtKB-SubCell"/>
</dbReference>
<comment type="similarity">
    <text evidence="2">Belongs to the glutamate-gated ion channel (TC 1.A.10.1) family.</text>
</comment>
<proteinExistence type="inferred from homology"/>
<keyword evidence="4 9" id="KW-0812">Transmembrane</keyword>
<keyword evidence="3" id="KW-1003">Cell membrane</keyword>
<dbReference type="SUPFAM" id="SSF53850">
    <property type="entry name" value="Periplasmic binding protein-like II"/>
    <property type="match status" value="1"/>
</dbReference>
<evidence type="ECO:0000256" key="2">
    <source>
        <dbReference type="ARBA" id="ARBA00008685"/>
    </source>
</evidence>
<dbReference type="PANTHER" id="PTHR42643:SF30">
    <property type="entry name" value="IONOTROPIC RECEPTOR 40A-RELATED"/>
    <property type="match status" value="1"/>
</dbReference>
<dbReference type="InterPro" id="IPR001320">
    <property type="entry name" value="Iontro_rcpt_C"/>
</dbReference>
<evidence type="ECO:0000313" key="11">
    <source>
        <dbReference type="EMBL" id="VVC30077.1"/>
    </source>
</evidence>
<keyword evidence="5 9" id="KW-1133">Transmembrane helix</keyword>
<evidence type="ECO:0000256" key="4">
    <source>
        <dbReference type="ARBA" id="ARBA00022692"/>
    </source>
</evidence>
<evidence type="ECO:0000259" key="10">
    <source>
        <dbReference type="Pfam" id="PF00060"/>
    </source>
</evidence>
<evidence type="ECO:0000256" key="7">
    <source>
        <dbReference type="ARBA" id="ARBA00023170"/>
    </source>
</evidence>
<keyword evidence="8" id="KW-0325">Glycoprotein</keyword>
<keyword evidence="12" id="KW-1185">Reference proteome</keyword>
<comment type="subcellular location">
    <subcellularLocation>
        <location evidence="1">Cell membrane</location>
        <topology evidence="1">Multi-pass membrane protein</topology>
    </subcellularLocation>
</comment>
<gene>
    <name evidence="11" type="ORF">CINCED_3A002286</name>
</gene>
<feature type="transmembrane region" description="Helical" evidence="9">
    <location>
        <begin position="545"/>
        <end position="565"/>
    </location>
</feature>
<evidence type="ECO:0000256" key="1">
    <source>
        <dbReference type="ARBA" id="ARBA00004651"/>
    </source>
</evidence>
<sequence length="574" mass="65271">MLKNMNLHTVQSATCWDPRGRIQGQGTTARFLYGTPWEKLLRTLMQTTLDLGCEQAPYVLQQASNKRMFNTQNYWILFDRHGNPNKTDALDIALRTFKKHYSASETLHVLPDSRVYLLIETGNDFWEVWDGFRSGVSEEIKVSRVGAVTSNQAKIEDSDRTNFRRVTLKASTVILEPSSFVGWDEPIRVYNLDVFAKMHYAICSVLTEQLNFTMNLTFSPDYGWSYGNGTYSGLIGQLQREEIDFTAAGGLMRGDRMDVGDLTVGTFMARTVAIFKQPPLSAAKNIFTLPFGIGVWTVMLAMMFLFTMALILVTWSANQKNGKPTALSTALDAVTMVLGAICQQGPWMTTHSVPARLVTFTLFLTAVFLFTSYAATIVVLLQSTSRTIVRNLNDLADKPITFSVQDTKHNYIYFNETVDKNIKKIYLNKIKPQGKNAFTSPEVGVERVRNEFHSFLGEISLAYNIISKTWQEHEKCSLSEIELFKIPLLTLYVTKKSGYRDVFKQKMIQQHEVGLKHRIFKTMVPQKQKCDSALINFHSVSMKEAYPVLLFLGYSIFISLLIFLFEHIFKIETA</sequence>
<dbReference type="InterPro" id="IPR052192">
    <property type="entry name" value="Insect_Ionotropic_Sensory_Rcpt"/>
</dbReference>
<evidence type="ECO:0000256" key="3">
    <source>
        <dbReference type="ARBA" id="ARBA00022475"/>
    </source>
</evidence>
<feature type="transmembrane region" description="Helical" evidence="9">
    <location>
        <begin position="325"/>
        <end position="346"/>
    </location>
</feature>
<evidence type="ECO:0000256" key="5">
    <source>
        <dbReference type="ARBA" id="ARBA00022989"/>
    </source>
</evidence>
<protein>
    <submittedName>
        <fullName evidence="11">Ionotropic glutamate receptor</fullName>
    </submittedName>
</protein>
<name>A0A5E4MI20_9HEMI</name>
<dbReference type="GO" id="GO:0015276">
    <property type="term" value="F:ligand-gated monoatomic ion channel activity"/>
    <property type="evidence" value="ECO:0007669"/>
    <property type="project" value="InterPro"/>
</dbReference>
<accession>A0A5E4MI20</accession>
<evidence type="ECO:0000256" key="6">
    <source>
        <dbReference type="ARBA" id="ARBA00023136"/>
    </source>
</evidence>